<dbReference type="PROSITE" id="PS00107">
    <property type="entry name" value="PROTEIN_KINASE_ATP"/>
    <property type="match status" value="1"/>
</dbReference>
<dbReference type="InterPro" id="IPR011009">
    <property type="entry name" value="Kinase-like_dom_sf"/>
</dbReference>
<keyword evidence="5" id="KW-0418">Kinase</keyword>
<dbReference type="InterPro" id="IPR008271">
    <property type="entry name" value="Ser/Thr_kinase_AS"/>
</dbReference>
<feature type="binding site" evidence="7">
    <location>
        <position position="72"/>
    </location>
    <ligand>
        <name>ATP</name>
        <dbReference type="ChEBI" id="CHEBI:30616"/>
    </ligand>
</feature>
<dbReference type="EMBL" id="BAAABU010000019">
    <property type="protein sequence ID" value="GAA0251712.1"/>
    <property type="molecule type" value="Genomic_DNA"/>
</dbReference>
<feature type="compositionally biased region" description="Basic and acidic residues" evidence="8">
    <location>
        <begin position="385"/>
        <end position="403"/>
    </location>
</feature>
<dbReference type="CDD" id="cd14014">
    <property type="entry name" value="STKc_PknB_like"/>
    <property type="match status" value="1"/>
</dbReference>
<dbReference type="Pfam" id="PF00069">
    <property type="entry name" value="Pkinase"/>
    <property type="match status" value="1"/>
</dbReference>
<dbReference type="PANTHER" id="PTHR43289:SF6">
    <property type="entry name" value="SERINE_THREONINE-PROTEIN KINASE NEKL-3"/>
    <property type="match status" value="1"/>
</dbReference>
<dbReference type="EC" id="2.7.11.1" evidence="1"/>
<sequence>MRGPEALVFRAHGRAVPGRAVLPDGRPNQVSVPTSHELLAGRYELAELLGAGGMGEVRRAWDTTLHRPVAVKILRGGTDLATHQRFRREVHTLAGLEHPGVVSVFDAGTDGPVAFVVMQLIHGSTLRQRMAEGPMDPGAVRGLGAQLADALDHVHAHGIVHRDVKPANILLDEQARPHLADFGLARLTDSTQLTRSGQIMGTAAYLAPEQVRGDTITPATDIYALGLVLLECLTGHREFDGGEAETALARLHRPPHIPDHLPDDLTRTLALMTSLVPQRRPTAAACAQALRGAELPTALDIPAQRRRPTHWRRPAFALSVAGPLAVALTAFLALPTTPEAEPTPPATSTTAPASTTPSATPPPTTPPPTTVAQEPPTEQPQPPTDHADKPNPGKADGKKKPKP</sequence>
<keyword evidence="2" id="KW-0723">Serine/threonine-protein kinase</keyword>
<evidence type="ECO:0000256" key="7">
    <source>
        <dbReference type="PROSITE-ProRule" id="PRU10141"/>
    </source>
</evidence>
<evidence type="ECO:0000256" key="2">
    <source>
        <dbReference type="ARBA" id="ARBA00022527"/>
    </source>
</evidence>
<dbReference type="SMART" id="SM00220">
    <property type="entry name" value="S_TKc"/>
    <property type="match status" value="1"/>
</dbReference>
<evidence type="ECO:0000256" key="3">
    <source>
        <dbReference type="ARBA" id="ARBA00022679"/>
    </source>
</evidence>
<feature type="region of interest" description="Disordered" evidence="8">
    <location>
        <begin position="336"/>
        <end position="403"/>
    </location>
</feature>
<dbReference type="Gene3D" id="1.10.510.10">
    <property type="entry name" value="Transferase(Phosphotransferase) domain 1"/>
    <property type="match status" value="1"/>
</dbReference>
<evidence type="ECO:0000256" key="8">
    <source>
        <dbReference type="SAM" id="MobiDB-lite"/>
    </source>
</evidence>
<keyword evidence="11" id="KW-1185">Reference proteome</keyword>
<proteinExistence type="predicted"/>
<evidence type="ECO:0000259" key="9">
    <source>
        <dbReference type="PROSITE" id="PS50011"/>
    </source>
</evidence>
<keyword evidence="6 7" id="KW-0067">ATP-binding</keyword>
<accession>A0ABP3E525</accession>
<evidence type="ECO:0000256" key="5">
    <source>
        <dbReference type="ARBA" id="ARBA00022777"/>
    </source>
</evidence>
<evidence type="ECO:0000313" key="10">
    <source>
        <dbReference type="EMBL" id="GAA0251712.1"/>
    </source>
</evidence>
<feature type="domain" description="Protein kinase" evidence="9">
    <location>
        <begin position="43"/>
        <end position="298"/>
    </location>
</feature>
<feature type="compositionally biased region" description="Pro residues" evidence="8">
    <location>
        <begin position="359"/>
        <end position="369"/>
    </location>
</feature>
<protein>
    <recommendedName>
        <fullName evidence="1">non-specific serine/threonine protein kinase</fullName>
        <ecNumber evidence="1">2.7.11.1</ecNumber>
    </recommendedName>
</protein>
<dbReference type="Proteomes" id="UP001500416">
    <property type="component" value="Unassembled WGS sequence"/>
</dbReference>
<keyword evidence="4 7" id="KW-0547">Nucleotide-binding</keyword>
<organism evidence="10 11">
    <name type="scientific">Saccharothrix mutabilis subsp. mutabilis</name>
    <dbReference type="NCBI Taxonomy" id="66855"/>
    <lineage>
        <taxon>Bacteria</taxon>
        <taxon>Bacillati</taxon>
        <taxon>Actinomycetota</taxon>
        <taxon>Actinomycetes</taxon>
        <taxon>Pseudonocardiales</taxon>
        <taxon>Pseudonocardiaceae</taxon>
        <taxon>Saccharothrix</taxon>
    </lineage>
</organism>
<name>A0ABP3E525_9PSEU</name>
<dbReference type="PANTHER" id="PTHR43289">
    <property type="entry name" value="MITOGEN-ACTIVATED PROTEIN KINASE KINASE KINASE 20-RELATED"/>
    <property type="match status" value="1"/>
</dbReference>
<feature type="compositionally biased region" description="Low complexity" evidence="8">
    <location>
        <begin position="336"/>
        <end position="358"/>
    </location>
</feature>
<evidence type="ECO:0000256" key="4">
    <source>
        <dbReference type="ARBA" id="ARBA00022741"/>
    </source>
</evidence>
<dbReference type="PROSITE" id="PS00108">
    <property type="entry name" value="PROTEIN_KINASE_ST"/>
    <property type="match status" value="1"/>
</dbReference>
<evidence type="ECO:0000256" key="1">
    <source>
        <dbReference type="ARBA" id="ARBA00012513"/>
    </source>
</evidence>
<dbReference type="Gene3D" id="3.30.200.20">
    <property type="entry name" value="Phosphorylase Kinase, domain 1"/>
    <property type="match status" value="1"/>
</dbReference>
<dbReference type="InterPro" id="IPR017441">
    <property type="entry name" value="Protein_kinase_ATP_BS"/>
</dbReference>
<reference evidence="11" key="1">
    <citation type="journal article" date="2019" name="Int. J. Syst. Evol. Microbiol.">
        <title>The Global Catalogue of Microorganisms (GCM) 10K type strain sequencing project: providing services to taxonomists for standard genome sequencing and annotation.</title>
        <authorList>
            <consortium name="The Broad Institute Genomics Platform"/>
            <consortium name="The Broad Institute Genome Sequencing Center for Infectious Disease"/>
            <person name="Wu L."/>
            <person name="Ma J."/>
        </authorList>
    </citation>
    <scope>NUCLEOTIDE SEQUENCE [LARGE SCALE GENOMIC DNA]</scope>
    <source>
        <strain evidence="11">JCM 3380</strain>
    </source>
</reference>
<comment type="caution">
    <text evidence="10">The sequence shown here is derived from an EMBL/GenBank/DDBJ whole genome shotgun (WGS) entry which is preliminary data.</text>
</comment>
<gene>
    <name evidence="10" type="ORF">GCM10010492_60150</name>
</gene>
<evidence type="ECO:0000256" key="6">
    <source>
        <dbReference type="ARBA" id="ARBA00022840"/>
    </source>
</evidence>
<dbReference type="SUPFAM" id="SSF56112">
    <property type="entry name" value="Protein kinase-like (PK-like)"/>
    <property type="match status" value="1"/>
</dbReference>
<evidence type="ECO:0000313" key="11">
    <source>
        <dbReference type="Proteomes" id="UP001500416"/>
    </source>
</evidence>
<dbReference type="InterPro" id="IPR000719">
    <property type="entry name" value="Prot_kinase_dom"/>
</dbReference>
<keyword evidence="3" id="KW-0808">Transferase</keyword>
<dbReference type="PROSITE" id="PS50011">
    <property type="entry name" value="PROTEIN_KINASE_DOM"/>
    <property type="match status" value="1"/>
</dbReference>